<sequence length="71" mass="7782">MGCRETADINTFIWGVANCGASICVGCDTEVWPRYYHPLELSLIASDKLFVSHFCWIFAGGVGSFALHIIA</sequence>
<feature type="transmembrane region" description="Helical" evidence="1">
    <location>
        <begin position="49"/>
        <end position="70"/>
    </location>
</feature>
<protein>
    <submittedName>
        <fullName evidence="2">Uncharacterized protein</fullName>
    </submittedName>
</protein>
<dbReference type="AlphaFoldDB" id="A0A426ZWS8"/>
<gene>
    <name evidence="2" type="ORF">B296_00000796</name>
</gene>
<evidence type="ECO:0000256" key="1">
    <source>
        <dbReference type="SAM" id="Phobius"/>
    </source>
</evidence>
<comment type="caution">
    <text evidence="2">The sequence shown here is derived from an EMBL/GenBank/DDBJ whole genome shotgun (WGS) entry which is preliminary data.</text>
</comment>
<keyword evidence="1" id="KW-1133">Transmembrane helix</keyword>
<dbReference type="EMBL" id="AMZH03004704">
    <property type="protein sequence ID" value="RRT68417.1"/>
    <property type="molecule type" value="Genomic_DNA"/>
</dbReference>
<reference evidence="2 3" key="1">
    <citation type="journal article" date="2014" name="Agronomy (Basel)">
        <title>A Draft Genome Sequence for Ensete ventricosum, the Drought-Tolerant Tree Against Hunger.</title>
        <authorList>
            <person name="Harrison J."/>
            <person name="Moore K.A."/>
            <person name="Paszkiewicz K."/>
            <person name="Jones T."/>
            <person name="Grant M."/>
            <person name="Ambacheew D."/>
            <person name="Muzemil S."/>
            <person name="Studholme D.J."/>
        </authorList>
    </citation>
    <scope>NUCLEOTIDE SEQUENCE [LARGE SCALE GENOMIC DNA]</scope>
</reference>
<dbReference type="Proteomes" id="UP000287651">
    <property type="component" value="Unassembled WGS sequence"/>
</dbReference>
<name>A0A426ZWS8_ENSVE</name>
<evidence type="ECO:0000313" key="2">
    <source>
        <dbReference type="EMBL" id="RRT68417.1"/>
    </source>
</evidence>
<evidence type="ECO:0000313" key="3">
    <source>
        <dbReference type="Proteomes" id="UP000287651"/>
    </source>
</evidence>
<organism evidence="2 3">
    <name type="scientific">Ensete ventricosum</name>
    <name type="common">Abyssinian banana</name>
    <name type="synonym">Musa ensete</name>
    <dbReference type="NCBI Taxonomy" id="4639"/>
    <lineage>
        <taxon>Eukaryota</taxon>
        <taxon>Viridiplantae</taxon>
        <taxon>Streptophyta</taxon>
        <taxon>Embryophyta</taxon>
        <taxon>Tracheophyta</taxon>
        <taxon>Spermatophyta</taxon>
        <taxon>Magnoliopsida</taxon>
        <taxon>Liliopsida</taxon>
        <taxon>Zingiberales</taxon>
        <taxon>Musaceae</taxon>
        <taxon>Ensete</taxon>
    </lineage>
</organism>
<keyword evidence="1" id="KW-0812">Transmembrane</keyword>
<keyword evidence="1" id="KW-0472">Membrane</keyword>
<proteinExistence type="predicted"/>
<accession>A0A426ZWS8</accession>